<sequence length="104" mass="11196">MSRNNQEQVLSLLGLARRAGQLVSGESTVIQAIRNGEAQLVFFASDGGSATEKKVADKCHYYHIALVTAYDADQLSQAIGAKRKLIAVTQPGFAKKMTSLLTNN</sequence>
<evidence type="ECO:0000313" key="3">
    <source>
        <dbReference type="Proteomes" id="UP000886878"/>
    </source>
</evidence>
<organism evidence="2 3">
    <name type="scientific">Candidatus Limosilactobacillus merdipullorum</name>
    <dbReference type="NCBI Taxonomy" id="2838653"/>
    <lineage>
        <taxon>Bacteria</taxon>
        <taxon>Bacillati</taxon>
        <taxon>Bacillota</taxon>
        <taxon>Bacilli</taxon>
        <taxon>Lactobacillales</taxon>
        <taxon>Lactobacillaceae</taxon>
        <taxon>Limosilactobacillus</taxon>
    </lineage>
</organism>
<dbReference type="Proteomes" id="UP000886878">
    <property type="component" value="Unassembled WGS sequence"/>
</dbReference>
<dbReference type="Gene3D" id="3.30.1330.30">
    <property type="match status" value="1"/>
</dbReference>
<comment type="caution">
    <text evidence="2">The sequence shown here is derived from an EMBL/GenBank/DDBJ whole genome shotgun (WGS) entry which is preliminary data.</text>
</comment>
<accession>A0A9D1QQ04</accession>
<reference evidence="2" key="2">
    <citation type="submission" date="2021-04" db="EMBL/GenBank/DDBJ databases">
        <authorList>
            <person name="Gilroy R."/>
        </authorList>
    </citation>
    <scope>NUCLEOTIDE SEQUENCE</scope>
    <source>
        <strain evidence="2">ChiHejej3B27-2180</strain>
    </source>
</reference>
<dbReference type="NCBIfam" id="NF005585">
    <property type="entry name" value="PRK07283.1"/>
    <property type="match status" value="1"/>
</dbReference>
<proteinExistence type="predicted"/>
<gene>
    <name evidence="2" type="ORF">H9876_01725</name>
</gene>
<dbReference type="SUPFAM" id="SSF55315">
    <property type="entry name" value="L30e-like"/>
    <property type="match status" value="1"/>
</dbReference>
<dbReference type="InterPro" id="IPR004038">
    <property type="entry name" value="Ribosomal_eL8/eL30/eS12/Gad45"/>
</dbReference>
<dbReference type="AlphaFoldDB" id="A0A9D1QQ04"/>
<protein>
    <submittedName>
        <fullName evidence="2">YlxQ-related RNA-binding protein</fullName>
    </submittedName>
</protein>
<evidence type="ECO:0000259" key="1">
    <source>
        <dbReference type="Pfam" id="PF01248"/>
    </source>
</evidence>
<evidence type="ECO:0000313" key="2">
    <source>
        <dbReference type="EMBL" id="HIW70090.1"/>
    </source>
</evidence>
<dbReference type="EMBL" id="DXGK01000031">
    <property type="protein sequence ID" value="HIW70090.1"/>
    <property type="molecule type" value="Genomic_DNA"/>
</dbReference>
<dbReference type="Pfam" id="PF01248">
    <property type="entry name" value="Ribosomal_L7Ae"/>
    <property type="match status" value="1"/>
</dbReference>
<feature type="domain" description="Ribosomal protein eL8/eL30/eS12/Gadd45" evidence="1">
    <location>
        <begin position="8"/>
        <end position="96"/>
    </location>
</feature>
<reference evidence="2" key="1">
    <citation type="journal article" date="2021" name="PeerJ">
        <title>Extensive microbial diversity within the chicken gut microbiome revealed by metagenomics and culture.</title>
        <authorList>
            <person name="Gilroy R."/>
            <person name="Ravi A."/>
            <person name="Getino M."/>
            <person name="Pursley I."/>
            <person name="Horton D.L."/>
            <person name="Alikhan N.F."/>
            <person name="Baker D."/>
            <person name="Gharbi K."/>
            <person name="Hall N."/>
            <person name="Watson M."/>
            <person name="Adriaenssens E.M."/>
            <person name="Foster-Nyarko E."/>
            <person name="Jarju S."/>
            <person name="Secka A."/>
            <person name="Antonio M."/>
            <person name="Oren A."/>
            <person name="Chaudhuri R.R."/>
            <person name="La Ragione R."/>
            <person name="Hildebrand F."/>
            <person name="Pallen M.J."/>
        </authorList>
    </citation>
    <scope>NUCLEOTIDE SEQUENCE</scope>
    <source>
        <strain evidence="2">ChiHejej3B27-2180</strain>
    </source>
</reference>
<dbReference type="InterPro" id="IPR029064">
    <property type="entry name" value="Ribosomal_eL30-like_sf"/>
</dbReference>
<name>A0A9D1QQ04_9LACO</name>